<dbReference type="Pfam" id="PF09019">
    <property type="entry name" value="EcoRII-C"/>
    <property type="match status" value="1"/>
</dbReference>
<dbReference type="EMBL" id="VOHE01000005">
    <property type="protein sequence ID" value="TWT18310.1"/>
    <property type="molecule type" value="Genomic_DNA"/>
</dbReference>
<dbReference type="AlphaFoldDB" id="A0A5C5TYU5"/>
<dbReference type="InterPro" id="IPR015109">
    <property type="entry name" value="Restrct_endonuc_II_EcoRII_C"/>
</dbReference>
<dbReference type="Gene3D" id="3.40.91.80">
    <property type="match status" value="1"/>
</dbReference>
<accession>A0A5C5TYU5</accession>
<evidence type="ECO:0000313" key="4">
    <source>
        <dbReference type="Proteomes" id="UP000315949"/>
    </source>
</evidence>
<evidence type="ECO:0000259" key="2">
    <source>
        <dbReference type="Pfam" id="PF09019"/>
    </source>
</evidence>
<dbReference type="InterPro" id="IPR011335">
    <property type="entry name" value="Restrct_endonuc-II-like"/>
</dbReference>
<protein>
    <recommendedName>
        <fullName evidence="2">Restriction endonuclease type II EcoRII C-terminal domain-containing protein</fullName>
    </recommendedName>
</protein>
<reference evidence="3 4" key="1">
    <citation type="submission" date="2019-07" db="EMBL/GenBank/DDBJ databases">
        <title>Luteimonas sp. YD-1 nov., isolated from acidic soil.</title>
        <authorList>
            <person name="Zhou J."/>
        </authorList>
    </citation>
    <scope>NUCLEOTIDE SEQUENCE [LARGE SCALE GENOMIC DNA]</scope>
    <source>
        <strain evidence="3 4">YD-1</strain>
    </source>
</reference>
<evidence type="ECO:0000256" key="1">
    <source>
        <dbReference type="SAM" id="MobiDB-lite"/>
    </source>
</evidence>
<proteinExistence type="predicted"/>
<dbReference type="InterPro" id="IPR038365">
    <property type="entry name" value="EcoRII_C_sf"/>
</dbReference>
<dbReference type="OrthoDB" id="9797574at2"/>
<dbReference type="GO" id="GO:0009307">
    <property type="term" value="P:DNA restriction-modification system"/>
    <property type="evidence" value="ECO:0007669"/>
    <property type="project" value="InterPro"/>
</dbReference>
<organism evidence="3 4">
    <name type="scientific">Luteimonas wenzhouensis</name>
    <dbReference type="NCBI Taxonomy" id="2599615"/>
    <lineage>
        <taxon>Bacteria</taxon>
        <taxon>Pseudomonadati</taxon>
        <taxon>Pseudomonadota</taxon>
        <taxon>Gammaproteobacteria</taxon>
        <taxon>Lysobacterales</taxon>
        <taxon>Lysobacteraceae</taxon>
        <taxon>Luteimonas</taxon>
    </lineage>
</organism>
<dbReference type="GO" id="GO:0009036">
    <property type="term" value="F:type II site-specific deoxyribonuclease activity"/>
    <property type="evidence" value="ECO:0007669"/>
    <property type="project" value="InterPro"/>
</dbReference>
<gene>
    <name evidence="3" type="ORF">FQY79_10495</name>
</gene>
<dbReference type="SUPFAM" id="SSF52980">
    <property type="entry name" value="Restriction endonuclease-like"/>
    <property type="match status" value="1"/>
</dbReference>
<feature type="domain" description="Restriction endonuclease type II EcoRII C-terminal" evidence="2">
    <location>
        <begin position="44"/>
        <end position="168"/>
    </location>
</feature>
<sequence>MRSIGMRDGADGDEQSIRNAAGSRRARPTGGVRRVKLDVHPGVRVGLALENHLAPLFGALGIRCSRAAVTERRSKPDFLFPGATQYRDPAFDPLRLTMLGVKSTCKDRWRQILPEADRIGTKHLLTLETGISEHQTGEMQSQSVQLVLPRVLHETYSVAQRGWLWDVRGFTNLVLSRQQP</sequence>
<name>A0A5C5TYU5_9GAMM</name>
<dbReference type="GO" id="GO:0003677">
    <property type="term" value="F:DNA binding"/>
    <property type="evidence" value="ECO:0007669"/>
    <property type="project" value="InterPro"/>
</dbReference>
<feature type="region of interest" description="Disordered" evidence="1">
    <location>
        <begin position="1"/>
        <end position="32"/>
    </location>
</feature>
<keyword evidence="4" id="KW-1185">Reference proteome</keyword>
<comment type="caution">
    <text evidence="3">The sequence shown here is derived from an EMBL/GenBank/DDBJ whole genome shotgun (WGS) entry which is preliminary data.</text>
</comment>
<evidence type="ECO:0000313" key="3">
    <source>
        <dbReference type="EMBL" id="TWT18310.1"/>
    </source>
</evidence>
<dbReference type="Proteomes" id="UP000315949">
    <property type="component" value="Unassembled WGS sequence"/>
</dbReference>